<dbReference type="AlphaFoldDB" id="A0A1I0NRZ9"/>
<dbReference type="PROSITE" id="PS51257">
    <property type="entry name" value="PROKAR_LIPOPROTEIN"/>
    <property type="match status" value="1"/>
</dbReference>
<dbReference type="STRING" id="355548.SAMN04487945_1097"/>
<dbReference type="RefSeq" id="WP_089668351.1">
    <property type="nucleotide sequence ID" value="NZ_FOJA01000001.1"/>
</dbReference>
<gene>
    <name evidence="2" type="ORF">SAMN04487945_1097</name>
</gene>
<keyword evidence="3" id="KW-1185">Reference proteome</keyword>
<feature type="compositionally biased region" description="Polar residues" evidence="1">
    <location>
        <begin position="36"/>
        <end position="46"/>
    </location>
</feature>
<sequence length="298" mass="31574">MKRRALLAAAGGGVAAALAGCVETDSTPGGVGPTPERQTPPASETTFDGTLASELARREVPEPPDAVTPESAREFVRAYERAVLYNDLVEYADKRGEPVQTEVRPIRTDVVADFRNGEDGSPGGGLLVVSDGSARARRDSGGYTVHRALVVHYLADSVHRPRQYTAYQCVPPALGDDAERDPADAASLQVYDFADDDHEVSVAVHEQDGGDRVFFARYDPSDLRLVVQPGVVASAGEYEVSVARQSGALADVAWKPQPETPSWGGLTVVLLPGGRLFAAVLDPDVPASFDGGLCGRAY</sequence>
<proteinExistence type="predicted"/>
<protein>
    <submittedName>
        <fullName evidence="2">Uncharacterized protein</fullName>
    </submittedName>
</protein>
<organism evidence="2 3">
    <name type="scientific">Halobacterium jilantaiense</name>
    <dbReference type="NCBI Taxonomy" id="355548"/>
    <lineage>
        <taxon>Archaea</taxon>
        <taxon>Methanobacteriati</taxon>
        <taxon>Methanobacteriota</taxon>
        <taxon>Stenosarchaea group</taxon>
        <taxon>Halobacteria</taxon>
        <taxon>Halobacteriales</taxon>
        <taxon>Halobacteriaceae</taxon>
        <taxon>Halobacterium</taxon>
    </lineage>
</organism>
<reference evidence="2 3" key="1">
    <citation type="submission" date="2016-10" db="EMBL/GenBank/DDBJ databases">
        <authorList>
            <person name="de Groot N.N."/>
        </authorList>
    </citation>
    <scope>NUCLEOTIDE SEQUENCE [LARGE SCALE GENOMIC DNA]</scope>
    <source>
        <strain evidence="2 3">CGMCC 1.5337</strain>
    </source>
</reference>
<accession>A0A1I0NRZ9</accession>
<evidence type="ECO:0000313" key="3">
    <source>
        <dbReference type="Proteomes" id="UP000198518"/>
    </source>
</evidence>
<name>A0A1I0NRZ9_9EURY</name>
<evidence type="ECO:0000313" key="2">
    <source>
        <dbReference type="EMBL" id="SEW04265.1"/>
    </source>
</evidence>
<evidence type="ECO:0000256" key="1">
    <source>
        <dbReference type="SAM" id="MobiDB-lite"/>
    </source>
</evidence>
<dbReference type="EMBL" id="FOJA01000001">
    <property type="protein sequence ID" value="SEW04265.1"/>
    <property type="molecule type" value="Genomic_DNA"/>
</dbReference>
<feature type="region of interest" description="Disordered" evidence="1">
    <location>
        <begin position="23"/>
        <end position="46"/>
    </location>
</feature>
<dbReference type="Proteomes" id="UP000198518">
    <property type="component" value="Unassembled WGS sequence"/>
</dbReference>